<evidence type="ECO:0000256" key="1">
    <source>
        <dbReference type="SAM" id="Phobius"/>
    </source>
</evidence>
<sequence>MPVRSTNPCKTGVKDFMNAFLLAIALITQLIFLVGEIPAAGHLYKYGFSPEIVSHPWFWLFTITRFLGIAGQIYLWSSTEIGRVAAVMGSCGLILSNILGTFLLQQKSLSMNGYIGLVFAMLAIALLASEK</sequence>
<proteinExistence type="predicted"/>
<evidence type="ECO:0000313" key="3">
    <source>
        <dbReference type="Proteomes" id="UP001333818"/>
    </source>
</evidence>
<keyword evidence="1" id="KW-1133">Transmembrane helix</keyword>
<feature type="transmembrane region" description="Helical" evidence="1">
    <location>
        <begin position="111"/>
        <end position="128"/>
    </location>
</feature>
<keyword evidence="1" id="KW-0812">Transmembrane</keyword>
<name>A0AAW9Q2W9_9CYAN</name>
<feature type="transmembrane region" description="Helical" evidence="1">
    <location>
        <begin position="84"/>
        <end position="105"/>
    </location>
</feature>
<keyword evidence="3" id="KW-1185">Reference proteome</keyword>
<dbReference type="AlphaFoldDB" id="A0AAW9Q2W9"/>
<feature type="transmembrane region" description="Helical" evidence="1">
    <location>
        <begin position="20"/>
        <end position="44"/>
    </location>
</feature>
<reference evidence="2" key="1">
    <citation type="submission" date="2024-01" db="EMBL/GenBank/DDBJ databases">
        <title>Bank of Algae and Cyanobacteria of the Azores (BACA) strain genomes.</title>
        <authorList>
            <person name="Luz R."/>
            <person name="Cordeiro R."/>
            <person name="Fonseca A."/>
            <person name="Goncalves V."/>
        </authorList>
    </citation>
    <scope>NUCLEOTIDE SEQUENCE</scope>
    <source>
        <strain evidence="2">BACA0141</strain>
    </source>
</reference>
<dbReference type="RefSeq" id="WP_330484647.1">
    <property type="nucleotide sequence ID" value="NZ_JAZBJZ010000068.1"/>
</dbReference>
<accession>A0AAW9Q2W9</accession>
<protein>
    <submittedName>
        <fullName evidence="2">Uncharacterized protein</fullName>
    </submittedName>
</protein>
<evidence type="ECO:0000313" key="2">
    <source>
        <dbReference type="EMBL" id="MEE3718214.1"/>
    </source>
</evidence>
<feature type="transmembrane region" description="Helical" evidence="1">
    <location>
        <begin position="56"/>
        <end position="77"/>
    </location>
</feature>
<keyword evidence="1" id="KW-0472">Membrane</keyword>
<dbReference type="Proteomes" id="UP001333818">
    <property type="component" value="Unassembled WGS sequence"/>
</dbReference>
<organism evidence="2 3">
    <name type="scientific">Tumidithrix elongata BACA0141</name>
    <dbReference type="NCBI Taxonomy" id="2716417"/>
    <lineage>
        <taxon>Bacteria</taxon>
        <taxon>Bacillati</taxon>
        <taxon>Cyanobacteriota</taxon>
        <taxon>Cyanophyceae</taxon>
        <taxon>Pseudanabaenales</taxon>
        <taxon>Pseudanabaenaceae</taxon>
        <taxon>Tumidithrix</taxon>
        <taxon>Tumidithrix elongata</taxon>
    </lineage>
</organism>
<comment type="caution">
    <text evidence="2">The sequence shown here is derived from an EMBL/GenBank/DDBJ whole genome shotgun (WGS) entry which is preliminary data.</text>
</comment>
<dbReference type="EMBL" id="JAZBJZ010000068">
    <property type="protein sequence ID" value="MEE3718214.1"/>
    <property type="molecule type" value="Genomic_DNA"/>
</dbReference>
<gene>
    <name evidence="2" type="ORF">V2H45_15860</name>
</gene>